<reference evidence="17" key="1">
    <citation type="submission" date="2022-08" db="EMBL/GenBank/DDBJ databases">
        <title>Complete Genome Sequences of 2 Bosea sp. soil isolates.</title>
        <authorList>
            <person name="Alvarez Arevalo M."/>
            <person name="Sterndorff E.B."/>
            <person name="Faurdal D."/>
            <person name="Joergensen T.S."/>
            <person name="Weber T."/>
        </authorList>
    </citation>
    <scope>NUCLEOTIDE SEQUENCE</scope>
    <source>
        <strain evidence="17">NBC_00436</strain>
    </source>
</reference>
<protein>
    <recommendedName>
        <fullName evidence="5 12">Aminopeptidase N</fullName>
        <ecNumber evidence="4 12">3.4.11.2</ecNumber>
    </recommendedName>
</protein>
<evidence type="ECO:0000256" key="4">
    <source>
        <dbReference type="ARBA" id="ARBA00012564"/>
    </source>
</evidence>
<dbReference type="InterPro" id="IPR024601">
    <property type="entry name" value="Peptidase_M1_pepN_C"/>
</dbReference>
<dbReference type="Pfam" id="PF11940">
    <property type="entry name" value="DUF3458"/>
    <property type="match status" value="1"/>
</dbReference>
<evidence type="ECO:0000259" key="15">
    <source>
        <dbReference type="Pfam" id="PF17432"/>
    </source>
</evidence>
<evidence type="ECO:0000256" key="1">
    <source>
        <dbReference type="ARBA" id="ARBA00000098"/>
    </source>
</evidence>
<keyword evidence="8" id="KW-0479">Metal-binding</keyword>
<dbReference type="InterPro" id="IPR014782">
    <property type="entry name" value="Peptidase_M1_dom"/>
</dbReference>
<evidence type="ECO:0000256" key="10">
    <source>
        <dbReference type="ARBA" id="ARBA00022833"/>
    </source>
</evidence>
<dbReference type="Gene3D" id="3.30.2010.30">
    <property type="match status" value="1"/>
</dbReference>
<dbReference type="InterPro" id="IPR001930">
    <property type="entry name" value="Peptidase_M1"/>
</dbReference>
<evidence type="ECO:0000256" key="3">
    <source>
        <dbReference type="ARBA" id="ARBA00010136"/>
    </source>
</evidence>
<organism evidence="17">
    <name type="scientific">Bosea sp. NBC_00436</name>
    <dbReference type="NCBI Taxonomy" id="2969620"/>
    <lineage>
        <taxon>Bacteria</taxon>
        <taxon>Pseudomonadati</taxon>
        <taxon>Pseudomonadota</taxon>
        <taxon>Alphaproteobacteria</taxon>
        <taxon>Hyphomicrobiales</taxon>
        <taxon>Boseaceae</taxon>
        <taxon>Bosea</taxon>
    </lineage>
</organism>
<dbReference type="InterPro" id="IPR037144">
    <property type="entry name" value="Peptidase_M1_pepN_C_sf"/>
</dbReference>
<dbReference type="GO" id="GO:0008237">
    <property type="term" value="F:metallopeptidase activity"/>
    <property type="evidence" value="ECO:0007669"/>
    <property type="project" value="UniProtKB-UniRule"/>
</dbReference>
<dbReference type="Pfam" id="PF17432">
    <property type="entry name" value="DUF3458_C"/>
    <property type="match status" value="1"/>
</dbReference>
<evidence type="ECO:0000256" key="6">
    <source>
        <dbReference type="ARBA" id="ARBA00022438"/>
    </source>
</evidence>
<dbReference type="Gene3D" id="2.60.40.1730">
    <property type="entry name" value="tricorn interacting facor f3 domain"/>
    <property type="match status" value="1"/>
</dbReference>
<evidence type="ECO:0000259" key="16">
    <source>
        <dbReference type="Pfam" id="PF17900"/>
    </source>
</evidence>
<evidence type="ECO:0000256" key="11">
    <source>
        <dbReference type="ARBA" id="ARBA00023049"/>
    </source>
</evidence>
<accession>A0A9E7ZXL8</accession>
<keyword evidence="9 17" id="KW-0378">Hydrolase</keyword>
<evidence type="ECO:0000256" key="2">
    <source>
        <dbReference type="ARBA" id="ARBA00001947"/>
    </source>
</evidence>
<comment type="cofactor">
    <cofactor evidence="2">
        <name>Zn(2+)</name>
        <dbReference type="ChEBI" id="CHEBI:29105"/>
    </cofactor>
</comment>
<feature type="domain" description="Peptidase M1 membrane alanine aminopeptidase" evidence="13">
    <location>
        <begin position="232"/>
        <end position="445"/>
    </location>
</feature>
<feature type="domain" description="Aminopeptidase N-like N-terminal" evidence="16">
    <location>
        <begin position="48"/>
        <end position="193"/>
    </location>
</feature>
<evidence type="ECO:0000256" key="5">
    <source>
        <dbReference type="ARBA" id="ARBA00015611"/>
    </source>
</evidence>
<dbReference type="EMBL" id="CP102774">
    <property type="protein sequence ID" value="UZF87871.1"/>
    <property type="molecule type" value="Genomic_DNA"/>
</dbReference>
<evidence type="ECO:0000256" key="8">
    <source>
        <dbReference type="ARBA" id="ARBA00022723"/>
    </source>
</evidence>
<name>A0A9E7ZXL8_9HYPH</name>
<evidence type="ECO:0000256" key="9">
    <source>
        <dbReference type="ARBA" id="ARBA00022801"/>
    </source>
</evidence>
<evidence type="ECO:0000313" key="17">
    <source>
        <dbReference type="EMBL" id="UZF87871.1"/>
    </source>
</evidence>
<dbReference type="AlphaFoldDB" id="A0A9E7ZXL8"/>
<dbReference type="Pfam" id="PF01433">
    <property type="entry name" value="Peptidase_M1"/>
    <property type="match status" value="1"/>
</dbReference>
<dbReference type="FunFam" id="3.30.2010.30:FF:000002">
    <property type="entry name" value="Putative aminopeptidase N"/>
    <property type="match status" value="1"/>
</dbReference>
<dbReference type="Gene3D" id="2.60.40.1840">
    <property type="match status" value="1"/>
</dbReference>
<dbReference type="Gene3D" id="1.25.50.10">
    <property type="entry name" value="Peptidase M1, alanyl aminopeptidase, C-terminal domain"/>
    <property type="match status" value="1"/>
</dbReference>
<comment type="catalytic activity">
    <reaction evidence="1">
        <text>Release of an N-terminal amino acid, Xaa-|-Yaa- from a peptide, amide or arylamide. Xaa is preferably Ala, but may be most amino acids including Pro (slow action). When a terminal hydrophobic residue is followed by a prolyl residue, the two may be released as an intact Xaa-Pro dipeptide.</text>
        <dbReference type="EC" id="3.4.11.2"/>
    </reaction>
</comment>
<dbReference type="InterPro" id="IPR012779">
    <property type="entry name" value="Peptidase_M1_pepN"/>
</dbReference>
<dbReference type="GO" id="GO:0008270">
    <property type="term" value="F:zinc ion binding"/>
    <property type="evidence" value="ECO:0007669"/>
    <property type="project" value="InterPro"/>
</dbReference>
<dbReference type="PANTHER" id="PTHR46322:SF1">
    <property type="entry name" value="PUROMYCIN-SENSITIVE AMINOPEPTIDASE"/>
    <property type="match status" value="1"/>
</dbReference>
<evidence type="ECO:0000259" key="13">
    <source>
        <dbReference type="Pfam" id="PF01433"/>
    </source>
</evidence>
<dbReference type="InterPro" id="IPR045357">
    <property type="entry name" value="Aminopeptidase_N-like_N"/>
</dbReference>
<dbReference type="SUPFAM" id="SSF63737">
    <property type="entry name" value="Leukotriene A4 hydrolase N-terminal domain"/>
    <property type="match status" value="1"/>
</dbReference>
<evidence type="ECO:0000259" key="14">
    <source>
        <dbReference type="Pfam" id="PF11940"/>
    </source>
</evidence>
<dbReference type="SUPFAM" id="SSF55486">
    <property type="entry name" value="Metalloproteases ('zincins'), catalytic domain"/>
    <property type="match status" value="1"/>
</dbReference>
<keyword evidence="11" id="KW-0482">Metalloprotease</keyword>
<dbReference type="PANTHER" id="PTHR46322">
    <property type="entry name" value="PUROMYCIN-SENSITIVE AMINOPEPTIDASE"/>
    <property type="match status" value="1"/>
</dbReference>
<comment type="similarity">
    <text evidence="3">Belongs to the peptidase M1 family.</text>
</comment>
<keyword evidence="6 17" id="KW-0031">Aminopeptidase</keyword>
<dbReference type="Gene3D" id="1.10.390.10">
    <property type="entry name" value="Neutral Protease Domain 2"/>
    <property type="match status" value="1"/>
</dbReference>
<gene>
    <name evidence="17" type="primary">pepN</name>
    <name evidence="17" type="ORF">NWE54_03520</name>
</gene>
<proteinExistence type="inferred from homology"/>
<feature type="domain" description="Peptidase M1 alanyl aminopeptidase Ig-like fold" evidence="14">
    <location>
        <begin position="451"/>
        <end position="551"/>
    </location>
</feature>
<keyword evidence="7" id="KW-0645">Protease</keyword>
<dbReference type="InterPro" id="IPR042097">
    <property type="entry name" value="Aminopeptidase_N-like_N_sf"/>
</dbReference>
<dbReference type="InterPro" id="IPR027268">
    <property type="entry name" value="Peptidase_M4/M1_CTD_sf"/>
</dbReference>
<evidence type="ECO:0000256" key="7">
    <source>
        <dbReference type="ARBA" id="ARBA00022670"/>
    </source>
</evidence>
<dbReference type="GO" id="GO:0006508">
    <property type="term" value="P:proteolysis"/>
    <property type="evidence" value="ECO:0007669"/>
    <property type="project" value="UniProtKB-UniRule"/>
</dbReference>
<keyword evidence="10" id="KW-0862">Zinc</keyword>
<sequence length="881" mass="95840">MRTEDAPLIRLEDYRPSDWLIDTVDLDISLHPQKTRVRALLALRPNPAGQAGAPLKLDGDELVLKSLAIDGKPLDASAYTVTPQALTIPNPPPHDFTLTIETELDPSANTKLMGLYRSSKVYCTQCEADGFRRITYFLDRPDVMSVYTVRLEAAKTEAPVLLSNGNLVAAAELPGGDRHFAVWHDPHPKPAYLFALVGGALDHVRQDYVTADGNKVELAVYVEPGKADRADWALDSLVRCMRWDEQVFGRNYDLDVFNVVAVSDFNMGAMENKGLNIFNDKYVLADPQTATDGDYASIEAIIAHEYFHNWTGNRITCRDWFQLCLKEGLTVFRDQEFSADERSRPVKRIADVRTLRSTQFSEDAGPLAHPVRPRAYKEINNFYTPTVYEKGAEVVRMLKVLIGDDAFKRGMDLYFERCDGTAATIEEFLACFAETSGQNLEHFARWYEQAGTPTIVASGRYDAAAKRYTLDLAQSTPPTPGQAEKLPVVLPIKLGLVGAKGDLPLKTASNAYAGDGLVVLDRPSLSVTFEDVAEAPIPSLMRGFSAPARLDLDLADGDLLRLFSADSDSFNRWQSLQSVATRVLVAAGKPGADANALTTTASKLGEALQGFLKTDALSDPAFAAQVLRLPAPADIAREIGGDVDPDAIFAAHRKLSSAIGKALLGDLPGLRGALAASGAYRPDATSAGRRALRNELLGLAALAAPADAADLCEEQFADGDNLTDRLAALAAMTLISGERREALIARFAEIYAGEPLVLDKWLMAQALIAEAGTLERVKKLMQHPAFSLGNPNRVRALIGGFAANLTQFNRADGAGYEFVADIVVALDKTNPQVASRLLGSFKSWRMLEPGRKRLAQEALSTVARLPNLSRDVADIAERALA</sequence>
<dbReference type="CDD" id="cd09600">
    <property type="entry name" value="M1_APN"/>
    <property type="match status" value="1"/>
</dbReference>
<evidence type="ECO:0000256" key="12">
    <source>
        <dbReference type="NCBIfam" id="TIGR02414"/>
    </source>
</evidence>
<dbReference type="NCBIfam" id="TIGR02414">
    <property type="entry name" value="pepN_proteo"/>
    <property type="match status" value="1"/>
</dbReference>
<dbReference type="Pfam" id="PF17900">
    <property type="entry name" value="Peptidase_M1_N"/>
    <property type="match status" value="1"/>
</dbReference>
<dbReference type="InterPro" id="IPR035414">
    <property type="entry name" value="Peptidase_M1_pepN_Ig-like"/>
</dbReference>
<feature type="domain" description="Peptidase M1 alanyl aminopeptidase C-terminal" evidence="15">
    <location>
        <begin position="557"/>
        <end position="881"/>
    </location>
</feature>
<dbReference type="GO" id="GO:0016285">
    <property type="term" value="F:alanyl aminopeptidase activity"/>
    <property type="evidence" value="ECO:0007669"/>
    <property type="project" value="UniProtKB-EC"/>
</dbReference>
<dbReference type="PRINTS" id="PR00756">
    <property type="entry name" value="ALADIPTASE"/>
</dbReference>
<dbReference type="InterPro" id="IPR038438">
    <property type="entry name" value="PepN_Ig-like_sf"/>
</dbReference>
<dbReference type="EC" id="3.4.11.2" evidence="4 12"/>